<dbReference type="InterPro" id="IPR002048">
    <property type="entry name" value="EF_hand_dom"/>
</dbReference>
<keyword evidence="3" id="KW-0106">Calcium</keyword>
<keyword evidence="2 7" id="KW-0812">Transmembrane</keyword>
<evidence type="ECO:0000256" key="1">
    <source>
        <dbReference type="ARBA" id="ARBA00004141"/>
    </source>
</evidence>
<dbReference type="Pfam" id="PF00520">
    <property type="entry name" value="Ion_trans"/>
    <property type="match status" value="1"/>
</dbReference>
<feature type="transmembrane region" description="Helical" evidence="7">
    <location>
        <begin position="21"/>
        <end position="50"/>
    </location>
</feature>
<dbReference type="PROSITE" id="PS50222">
    <property type="entry name" value="EF_HAND_2"/>
    <property type="match status" value="1"/>
</dbReference>
<dbReference type="GO" id="GO:0016020">
    <property type="term" value="C:membrane"/>
    <property type="evidence" value="ECO:0007669"/>
    <property type="project" value="UniProtKB-SubCell"/>
</dbReference>
<dbReference type="SMART" id="SM00054">
    <property type="entry name" value="EFh"/>
    <property type="match status" value="1"/>
</dbReference>
<sequence>MRMIKLVRTVRMVPLFKILYKLVMGLFGSARLLLFTSIMMGTVLYVLAVIGVSLMGRSPGFRADPVAQEYFGGVPVALFTLLHVSTLDSWSFMVRVLEVKTQAVVPVCVATIMLVTLCLLNLITAVICNAAFERASKDEEVLVREKRKAVEGEIKDLRDMFQELDADGSGTLSKDEYMSASKTNWRVQQKFKLLGISPGEAEDLWDLLALGGEELEVETFANNMRMLQGDAKAKDSYSAMRYLQRTTQRVEKMAEGMKKLQRRLEGLQELALEVHRELGATMHQLVTMSEGIADCIPRLGSRRSIDDILDLRDKVRNTASVLW</sequence>
<evidence type="ECO:0000256" key="3">
    <source>
        <dbReference type="ARBA" id="ARBA00022837"/>
    </source>
</evidence>
<organism evidence="9">
    <name type="scientific">Alexandrium monilatum</name>
    <dbReference type="NCBI Taxonomy" id="311494"/>
    <lineage>
        <taxon>Eukaryota</taxon>
        <taxon>Sar</taxon>
        <taxon>Alveolata</taxon>
        <taxon>Dinophyceae</taxon>
        <taxon>Gonyaulacales</taxon>
        <taxon>Pyrocystaceae</taxon>
        <taxon>Alexandrium</taxon>
    </lineage>
</organism>
<evidence type="ECO:0000313" key="9">
    <source>
        <dbReference type="EMBL" id="CAE4576301.1"/>
    </source>
</evidence>
<name>A0A7S4VCJ7_9DINO</name>
<comment type="subcellular location">
    <subcellularLocation>
        <location evidence="1">Membrane</location>
        <topology evidence="1">Multi-pass membrane protein</topology>
    </subcellularLocation>
</comment>
<dbReference type="Gene3D" id="1.10.238.10">
    <property type="entry name" value="EF-hand"/>
    <property type="match status" value="1"/>
</dbReference>
<evidence type="ECO:0000256" key="7">
    <source>
        <dbReference type="SAM" id="Phobius"/>
    </source>
</evidence>
<feature type="transmembrane region" description="Helical" evidence="7">
    <location>
        <begin position="70"/>
        <end position="91"/>
    </location>
</feature>
<dbReference type="GO" id="GO:0005216">
    <property type="term" value="F:monoatomic ion channel activity"/>
    <property type="evidence" value="ECO:0007669"/>
    <property type="project" value="InterPro"/>
</dbReference>
<dbReference type="InterPro" id="IPR011992">
    <property type="entry name" value="EF-hand-dom_pair"/>
</dbReference>
<proteinExistence type="predicted"/>
<dbReference type="Gene3D" id="1.10.287.70">
    <property type="match status" value="1"/>
</dbReference>
<dbReference type="AlphaFoldDB" id="A0A7S4VCJ7"/>
<dbReference type="InterPro" id="IPR005821">
    <property type="entry name" value="Ion_trans_dom"/>
</dbReference>
<keyword evidence="6" id="KW-0175">Coiled coil</keyword>
<feature type="coiled-coil region" evidence="6">
    <location>
        <begin position="243"/>
        <end position="277"/>
    </location>
</feature>
<accession>A0A7S4VCJ7</accession>
<evidence type="ECO:0000256" key="6">
    <source>
        <dbReference type="SAM" id="Coils"/>
    </source>
</evidence>
<dbReference type="GO" id="GO:0005509">
    <property type="term" value="F:calcium ion binding"/>
    <property type="evidence" value="ECO:0007669"/>
    <property type="project" value="InterPro"/>
</dbReference>
<dbReference type="EMBL" id="HBNR01023786">
    <property type="protein sequence ID" value="CAE4576301.1"/>
    <property type="molecule type" value="Transcribed_RNA"/>
</dbReference>
<dbReference type="InterPro" id="IPR018247">
    <property type="entry name" value="EF_Hand_1_Ca_BS"/>
</dbReference>
<dbReference type="Pfam" id="PF00036">
    <property type="entry name" value="EF-hand_1"/>
    <property type="match status" value="1"/>
</dbReference>
<protein>
    <recommendedName>
        <fullName evidence="8">EF-hand domain-containing protein</fullName>
    </recommendedName>
</protein>
<feature type="domain" description="EF-hand" evidence="8">
    <location>
        <begin position="152"/>
        <end position="187"/>
    </location>
</feature>
<reference evidence="9" key="1">
    <citation type="submission" date="2021-01" db="EMBL/GenBank/DDBJ databases">
        <authorList>
            <person name="Corre E."/>
            <person name="Pelletier E."/>
            <person name="Niang G."/>
            <person name="Scheremetjew M."/>
            <person name="Finn R."/>
            <person name="Kale V."/>
            <person name="Holt S."/>
            <person name="Cochrane G."/>
            <person name="Meng A."/>
            <person name="Brown T."/>
            <person name="Cohen L."/>
        </authorList>
    </citation>
    <scope>NUCLEOTIDE SEQUENCE</scope>
    <source>
        <strain evidence="9">CCMP3105</strain>
    </source>
</reference>
<keyword evidence="4 7" id="KW-1133">Transmembrane helix</keyword>
<evidence type="ECO:0000256" key="4">
    <source>
        <dbReference type="ARBA" id="ARBA00022989"/>
    </source>
</evidence>
<evidence type="ECO:0000259" key="8">
    <source>
        <dbReference type="PROSITE" id="PS50222"/>
    </source>
</evidence>
<dbReference type="SUPFAM" id="SSF47473">
    <property type="entry name" value="EF-hand"/>
    <property type="match status" value="1"/>
</dbReference>
<feature type="transmembrane region" description="Helical" evidence="7">
    <location>
        <begin position="103"/>
        <end position="127"/>
    </location>
</feature>
<dbReference type="PROSITE" id="PS00018">
    <property type="entry name" value="EF_HAND_1"/>
    <property type="match status" value="1"/>
</dbReference>
<evidence type="ECO:0000256" key="2">
    <source>
        <dbReference type="ARBA" id="ARBA00022692"/>
    </source>
</evidence>
<keyword evidence="5 7" id="KW-0472">Membrane</keyword>
<gene>
    <name evidence="9" type="ORF">AMON00008_LOCUS15921</name>
</gene>
<evidence type="ECO:0000256" key="5">
    <source>
        <dbReference type="ARBA" id="ARBA00023136"/>
    </source>
</evidence>